<protein>
    <submittedName>
        <fullName evidence="2">Uncharacterized protein</fullName>
    </submittedName>
</protein>
<name>A0A0E9XKY5_ANGAN</name>
<proteinExistence type="predicted"/>
<dbReference type="AlphaFoldDB" id="A0A0E9XKY5"/>
<reference evidence="2" key="2">
    <citation type="journal article" date="2015" name="Fish Shellfish Immunol.">
        <title>Early steps in the European eel (Anguilla anguilla)-Vibrio vulnificus interaction in the gills: Role of the RtxA13 toxin.</title>
        <authorList>
            <person name="Callol A."/>
            <person name="Pajuelo D."/>
            <person name="Ebbesson L."/>
            <person name="Teles M."/>
            <person name="MacKenzie S."/>
            <person name="Amaro C."/>
        </authorList>
    </citation>
    <scope>NUCLEOTIDE SEQUENCE</scope>
</reference>
<feature type="chain" id="PRO_5002435225" evidence="1">
    <location>
        <begin position="23"/>
        <end position="33"/>
    </location>
</feature>
<reference evidence="2" key="1">
    <citation type="submission" date="2014-11" db="EMBL/GenBank/DDBJ databases">
        <authorList>
            <person name="Amaro Gonzalez C."/>
        </authorList>
    </citation>
    <scope>NUCLEOTIDE SEQUENCE</scope>
</reference>
<sequence length="33" mass="3638">MQGNSALFDILLLLARVNWLSAMNTQNNACSLD</sequence>
<feature type="signal peptide" evidence="1">
    <location>
        <begin position="1"/>
        <end position="22"/>
    </location>
</feature>
<keyword evidence="1" id="KW-0732">Signal</keyword>
<accession>A0A0E9XKY5</accession>
<organism evidence="2">
    <name type="scientific">Anguilla anguilla</name>
    <name type="common">European freshwater eel</name>
    <name type="synonym">Muraena anguilla</name>
    <dbReference type="NCBI Taxonomy" id="7936"/>
    <lineage>
        <taxon>Eukaryota</taxon>
        <taxon>Metazoa</taxon>
        <taxon>Chordata</taxon>
        <taxon>Craniata</taxon>
        <taxon>Vertebrata</taxon>
        <taxon>Euteleostomi</taxon>
        <taxon>Actinopterygii</taxon>
        <taxon>Neopterygii</taxon>
        <taxon>Teleostei</taxon>
        <taxon>Anguilliformes</taxon>
        <taxon>Anguillidae</taxon>
        <taxon>Anguilla</taxon>
    </lineage>
</organism>
<evidence type="ECO:0000313" key="2">
    <source>
        <dbReference type="EMBL" id="JAI02354.1"/>
    </source>
</evidence>
<evidence type="ECO:0000256" key="1">
    <source>
        <dbReference type="SAM" id="SignalP"/>
    </source>
</evidence>
<dbReference type="EMBL" id="GBXM01006224">
    <property type="protein sequence ID" value="JAI02354.1"/>
    <property type="molecule type" value="Transcribed_RNA"/>
</dbReference>